<dbReference type="OrthoDB" id="5578775at2759"/>
<keyword evidence="1" id="KW-0067">ATP-binding</keyword>
<dbReference type="Pfam" id="PF05970">
    <property type="entry name" value="PIF1"/>
    <property type="match status" value="1"/>
</dbReference>
<accession>A0A9N8VC03</accession>
<gene>
    <name evidence="5" type="ORF">RFULGI_LOCUS198</name>
</gene>
<keyword evidence="1" id="KW-0378">Hydrolase</keyword>
<evidence type="ECO:0000256" key="2">
    <source>
        <dbReference type="SAM" id="Coils"/>
    </source>
</evidence>
<dbReference type="EC" id="5.6.2.3" evidence="1"/>
<evidence type="ECO:0000256" key="1">
    <source>
        <dbReference type="RuleBase" id="RU363044"/>
    </source>
</evidence>
<keyword evidence="1" id="KW-0347">Helicase</keyword>
<proteinExistence type="inferred from homology"/>
<comment type="caution">
    <text evidence="5">The sequence shown here is derived from an EMBL/GenBank/DDBJ whole genome shotgun (WGS) entry which is preliminary data.</text>
</comment>
<organism evidence="5 6">
    <name type="scientific">Racocetra fulgida</name>
    <dbReference type="NCBI Taxonomy" id="60492"/>
    <lineage>
        <taxon>Eukaryota</taxon>
        <taxon>Fungi</taxon>
        <taxon>Fungi incertae sedis</taxon>
        <taxon>Mucoromycota</taxon>
        <taxon>Glomeromycotina</taxon>
        <taxon>Glomeromycetes</taxon>
        <taxon>Diversisporales</taxon>
        <taxon>Gigasporaceae</taxon>
        <taxon>Racocetra</taxon>
    </lineage>
</organism>
<evidence type="ECO:0000256" key="3">
    <source>
        <dbReference type="SAM" id="MobiDB-lite"/>
    </source>
</evidence>
<comment type="catalytic activity">
    <reaction evidence="1">
        <text>ATP + H2O = ADP + phosphate + H(+)</text>
        <dbReference type="Rhea" id="RHEA:13065"/>
        <dbReference type="ChEBI" id="CHEBI:15377"/>
        <dbReference type="ChEBI" id="CHEBI:15378"/>
        <dbReference type="ChEBI" id="CHEBI:30616"/>
        <dbReference type="ChEBI" id="CHEBI:43474"/>
        <dbReference type="ChEBI" id="CHEBI:456216"/>
        <dbReference type="EC" id="5.6.2.3"/>
    </reaction>
</comment>
<dbReference type="PANTHER" id="PTHR47642:SF7">
    <property type="entry name" value="ATP-DEPENDENT DNA HELICASE PIF1"/>
    <property type="match status" value="1"/>
</dbReference>
<feature type="region of interest" description="Disordered" evidence="3">
    <location>
        <begin position="796"/>
        <end position="817"/>
    </location>
</feature>
<dbReference type="GO" id="GO:0006281">
    <property type="term" value="P:DNA repair"/>
    <property type="evidence" value="ECO:0007669"/>
    <property type="project" value="UniProtKB-KW"/>
</dbReference>
<dbReference type="GO" id="GO:0000723">
    <property type="term" value="P:telomere maintenance"/>
    <property type="evidence" value="ECO:0007669"/>
    <property type="project" value="InterPro"/>
</dbReference>
<keyword evidence="1" id="KW-0233">DNA recombination</keyword>
<comment type="similarity">
    <text evidence="1">Belongs to the helicase family.</text>
</comment>
<keyword evidence="6" id="KW-1185">Reference proteome</keyword>
<dbReference type="InterPro" id="IPR032675">
    <property type="entry name" value="LRR_dom_sf"/>
</dbReference>
<dbReference type="InterPro" id="IPR051055">
    <property type="entry name" value="PIF1_helicase"/>
</dbReference>
<dbReference type="GO" id="GO:0043139">
    <property type="term" value="F:5'-3' DNA helicase activity"/>
    <property type="evidence" value="ECO:0007669"/>
    <property type="project" value="UniProtKB-EC"/>
</dbReference>
<dbReference type="InterPro" id="IPR010285">
    <property type="entry name" value="DNA_helicase_pif1-like_DEAD"/>
</dbReference>
<dbReference type="CDD" id="cd18037">
    <property type="entry name" value="DEXSc_Pif1_like"/>
    <property type="match status" value="1"/>
</dbReference>
<dbReference type="Gene3D" id="3.40.50.300">
    <property type="entry name" value="P-loop containing nucleotide triphosphate hydrolases"/>
    <property type="match status" value="1"/>
</dbReference>
<dbReference type="AlphaFoldDB" id="A0A9N8VC03"/>
<evidence type="ECO:0000313" key="5">
    <source>
        <dbReference type="EMBL" id="CAG8450302.1"/>
    </source>
</evidence>
<evidence type="ECO:0000259" key="4">
    <source>
        <dbReference type="SMART" id="SM00382"/>
    </source>
</evidence>
<reference evidence="5" key="1">
    <citation type="submission" date="2021-06" db="EMBL/GenBank/DDBJ databases">
        <authorList>
            <person name="Kallberg Y."/>
            <person name="Tangrot J."/>
            <person name="Rosling A."/>
        </authorList>
    </citation>
    <scope>NUCLEOTIDE SEQUENCE</scope>
    <source>
        <strain evidence="5">IN212</strain>
    </source>
</reference>
<keyword evidence="1" id="KW-0547">Nucleotide-binding</keyword>
<dbReference type="InterPro" id="IPR003593">
    <property type="entry name" value="AAA+_ATPase"/>
</dbReference>
<dbReference type="Gene3D" id="3.80.10.10">
    <property type="entry name" value="Ribonuclease Inhibitor"/>
    <property type="match status" value="1"/>
</dbReference>
<dbReference type="PANTHER" id="PTHR47642">
    <property type="entry name" value="ATP-DEPENDENT DNA HELICASE"/>
    <property type="match status" value="1"/>
</dbReference>
<dbReference type="InterPro" id="IPR027417">
    <property type="entry name" value="P-loop_NTPase"/>
</dbReference>
<keyword evidence="1" id="KW-0234">DNA repair</keyword>
<feature type="domain" description="AAA+ ATPase" evidence="4">
    <location>
        <begin position="23"/>
        <end position="177"/>
    </location>
</feature>
<feature type="coiled-coil region" evidence="2">
    <location>
        <begin position="857"/>
        <end position="900"/>
    </location>
</feature>
<evidence type="ECO:0000313" key="6">
    <source>
        <dbReference type="Proteomes" id="UP000789396"/>
    </source>
</evidence>
<protein>
    <recommendedName>
        <fullName evidence="1">ATP-dependent DNA helicase</fullName>
        <ecNumber evidence="1">5.6.2.3</ecNumber>
    </recommendedName>
</protein>
<dbReference type="GO" id="GO:0005524">
    <property type="term" value="F:ATP binding"/>
    <property type="evidence" value="ECO:0007669"/>
    <property type="project" value="UniProtKB-KW"/>
</dbReference>
<dbReference type="GO" id="GO:0016787">
    <property type="term" value="F:hydrolase activity"/>
    <property type="evidence" value="ECO:0007669"/>
    <property type="project" value="UniProtKB-KW"/>
</dbReference>
<name>A0A9N8VC03_9GLOM</name>
<dbReference type="SUPFAM" id="SSF52058">
    <property type="entry name" value="L domain-like"/>
    <property type="match status" value="1"/>
</dbReference>
<dbReference type="SUPFAM" id="SSF52540">
    <property type="entry name" value="P-loop containing nucleoside triphosphate hydrolases"/>
    <property type="match status" value="2"/>
</dbReference>
<dbReference type="GO" id="GO:0006310">
    <property type="term" value="P:DNA recombination"/>
    <property type="evidence" value="ECO:0007669"/>
    <property type="project" value="UniProtKB-KW"/>
</dbReference>
<dbReference type="SMART" id="SM00382">
    <property type="entry name" value="AAA"/>
    <property type="match status" value="1"/>
</dbReference>
<dbReference type="Proteomes" id="UP000789396">
    <property type="component" value="Unassembled WGS sequence"/>
</dbReference>
<sequence>MEILEKLAELTSKQKRVMELALQGQNVFFTGAAGTGKSYLLQKLITSLQEKYGKKHVGVTATSGIGAEVIGGTTLHSFLGIGIDSNLSVEELLDRILTSRSSYARKNWRKIKVLIIDEISMLGGELFDKLESLARQIRQNEQPFGGVQLILAGDFCQLPPDIRLGRFSKSRWEKFVSLLAREPTWPDDGIRPVSLYATIQEAEATNNQELVQLPGPSYLFAAEDQEKAPGKLKELIRDCLAPEKLELKIGAQVMLITNYLEKKLVNGSQGVVIEKIESYDNNNRPAVSATRTQIPLILRQTIERLKVDLSKCFVSGQIYVALSRASDPQFLQVINFPYHKNYPRNVSEGEFANARIEEPDRAIDEFANRYQKKFKLLHPKDNDAPYAFLSPEDAEFLSAFEMEYSHTDFGNAFLSRTVPTVNSRRDNTKTLNAFFWEEDEFFMGKLLLEKKVLTRLQRNKDYNRRDRGRIGQRLEGEEINEYPGLEGNLDLREFSGLEEVHLPGFRLTGLLLSDSVYGKLEKLTTINCQKNRLQSLNLDFCPSLKILNCSDNNLTSLDLKNNKKLISLDCSNNSINQLTFPSNSLLATSSGENQPPEENDFSGLLAGLQRCGNLELMVAVNQTKIQGNPANSLYLFGNNMRHFYCQNTIFQTELEPFNYNEREARELAEKKVKGLENRSTEEIKKLAAKELEEKERTITSLRDEIQRLTGSLSFKEGKIKSLNEKLAKEENNNAVVESPVVVCKETQTLISETENKEIIKKLEEKVRDLERERSELKEKEKEFVKKETEILLELKEAGTQTDKNEQPPTEKPASSVTTGQLSLHLAGSALFNPNKEERINADLSAKIQESINIAEQAIAKEKEIMELRRKLFQIERARINKHHEEKMEEISLILQHLKNTL</sequence>
<dbReference type="Pfam" id="PF21530">
    <property type="entry name" value="Pif1_2B_dom"/>
    <property type="match status" value="1"/>
</dbReference>
<comment type="cofactor">
    <cofactor evidence="1">
        <name>Mg(2+)</name>
        <dbReference type="ChEBI" id="CHEBI:18420"/>
    </cofactor>
</comment>
<feature type="coiled-coil region" evidence="2">
    <location>
        <begin position="658"/>
        <end position="789"/>
    </location>
</feature>
<keyword evidence="1" id="KW-0227">DNA damage</keyword>
<dbReference type="InterPro" id="IPR049163">
    <property type="entry name" value="Pif1-like_2B_dom"/>
</dbReference>
<dbReference type="EMBL" id="CAJVPZ010000034">
    <property type="protein sequence ID" value="CAG8450302.1"/>
    <property type="molecule type" value="Genomic_DNA"/>
</dbReference>
<keyword evidence="2" id="KW-0175">Coiled coil</keyword>